<comment type="caution">
    <text evidence="1">The sequence shown here is derived from an EMBL/GenBank/DDBJ whole genome shotgun (WGS) entry which is preliminary data.</text>
</comment>
<evidence type="ECO:0000313" key="1">
    <source>
        <dbReference type="EMBL" id="MCZ4297701.1"/>
    </source>
</evidence>
<gene>
    <name evidence="1" type="ORF">O4G74_06475</name>
</gene>
<protein>
    <submittedName>
        <fullName evidence="1">Uncharacterized protein</fullName>
    </submittedName>
</protein>
<reference evidence="1" key="1">
    <citation type="submission" date="2022-12" db="EMBL/GenBank/DDBJ databases">
        <title>Bacterial isolates from different developmental stages of Nematostella vectensis.</title>
        <authorList>
            <person name="Fraune S."/>
        </authorList>
    </citation>
    <scope>NUCLEOTIDE SEQUENCE</scope>
    <source>
        <strain evidence="1">G21632-S1</strain>
    </source>
</reference>
<sequence>MLDEDTWMAPNMIALAAAYSRFDVAWDTGLYNYYDKKFGDYAAAVAELIRR</sequence>
<dbReference type="EMBL" id="JAPWGW010000002">
    <property type="protein sequence ID" value="MCZ4297701.1"/>
    <property type="molecule type" value="Genomic_DNA"/>
</dbReference>
<keyword evidence="2" id="KW-1185">Reference proteome</keyword>
<dbReference type="Proteomes" id="UP001083770">
    <property type="component" value="Unassembled WGS sequence"/>
</dbReference>
<accession>A0ABT4LTL6</accession>
<proteinExistence type="predicted"/>
<evidence type="ECO:0000313" key="2">
    <source>
        <dbReference type="Proteomes" id="UP001083770"/>
    </source>
</evidence>
<organism evidence="1 2">
    <name type="scientific">Henriciella marina</name>
    <dbReference type="NCBI Taxonomy" id="453851"/>
    <lineage>
        <taxon>Bacteria</taxon>
        <taxon>Pseudomonadati</taxon>
        <taxon>Pseudomonadota</taxon>
        <taxon>Alphaproteobacteria</taxon>
        <taxon>Hyphomonadales</taxon>
        <taxon>Hyphomonadaceae</taxon>
        <taxon>Henriciella</taxon>
    </lineage>
</organism>
<name>A0ABT4LTL6_9PROT</name>